<name>A0A0M9G9I9_LEPPY</name>
<evidence type="ECO:0000313" key="3">
    <source>
        <dbReference type="EMBL" id="KPA85426.1"/>
    </source>
</evidence>
<sequence>MESKILYTNDNAEIQCVAVKSIETVREATTPARGGRRTSSTAPPRTPLSSSDEAVFLLPHECLYSYLYIGAADGTLLALRFQIFLRELAVPGGGLTYEHRVVLEAQSKSVITMSAPAPSSNNRGSETRSRHEDGGARASATTVISPAPVQSAATEAVKSSINAAVCGVRAINAPSNLPYLFLLVHGRFEVHEDDTLQLLDREYTAPLGLGDATVLCMCVGEEQSIVSRQRRPPAAPMRRGLATAPSTGGEPAAAVDPSLPVAYYALLRDDWTVVLVECTAVSSSRLAFLDWEGDAMQWSNEDVEGTQHASPLSPQSPHKGLAARQTRAADTLLPVRPNTSTMAWCGDVLITGSPDYYCLYDTLHGTVLSQLEVSSLLEGCPPYTTYIRRAAVDPSRAGFALATEAAAVCSYSGSSSSSGSSDSDSSACTSSHSSTVSDESSDTSVRESRLSSGTTNASCWTSALVFRLREGQLHVCACAGRTDLTAAVPLADVYGAVREAYSCPPFLLCQRGEGSNDVDSGGADSVASRVSSRICASQQHLSAKPAESRRSVKQCEIILFSCLDGQPWTSPAVEPVSFMSVNLRCVRAFPLGLLGVSQHMIEALLWKPFATQLEDQIETGHYARVLRFVSQCFRGAESTRRVVLRQVCQASAARAMARRRYRVAFYFYTVAELGVDGLLRLFPELRRLPSSTQGDVRGTDRNAVKSDRNYVTGDGRHVATGSPGAAKSNDTEATFVAQHSRQLSYPSHAPYRALYRILISKFFSLVATAATTASFPIEDPAAVDSAATARAGAEVGSAGETLVGRNSTLSTAVAFPEAASRSAMCSPPPVGAEGPRGPSQSNFPSNASAAALSASLERTRESAEFALFCLFAIDGAGARRLHTTRDELLQFMSSVRTLNPNDCAAVVAALGLPPSSLLRAMLLAATGDADDALTRCATDGDVTAAGATLAMYARMPGATSAKLERLYQLHLPWMLEVDPPTTVQLLTSSVGFAGERPGPAVLLPILLTVGGTVLLDYLSYLIRIEGSMEASVHQLYATHLVHVLQTLRGEWGLQDFASTELGAADGAGSETGLVGRLRRALLSFLQWSPFYDKERVLAILVEADLYEEQCVVLEALEDHIGVLSVLVYSMKDVQRAVQYCESHHTRDCARVHQWPLSANLLPPSAMTPTFSTPAFNPSRAAAEGGRGSSARQIGTPEGDPPFPTNTSRTPFVDGRAHHETVSPHTAAQGALGDAAGRHFSASPAPSARVCSVADDVVGVPVFPSYDCQRVVFREAAAMAHYAHTSTSSTHGVNGEAREGESSVAVAPSHVAVWHPMLRFNQYLHMLLHVLLVPPTGSEIALSEVVWLLGTHCPSMSPCLVLSSLPGDVPLSDIAPYLIRAFQRLELNHQLARMESAAAQSALSDAVRRHVTLQQRCVWMDDHRRCAVCGQLLGNGGLVVVFPNLKPLHFRCHKDGTLDPERAVPFLSNVT</sequence>
<evidence type="ECO:0000256" key="1">
    <source>
        <dbReference type="SAM" id="MobiDB-lite"/>
    </source>
</evidence>
<dbReference type="Proteomes" id="UP000037923">
    <property type="component" value="Unassembled WGS sequence"/>
</dbReference>
<dbReference type="InterPro" id="IPR032914">
    <property type="entry name" value="Vam6/VPS39/TRAP1"/>
</dbReference>
<feature type="compositionally biased region" description="Basic and acidic residues" evidence="1">
    <location>
        <begin position="125"/>
        <end position="135"/>
    </location>
</feature>
<dbReference type="RefSeq" id="XP_015663865.1">
    <property type="nucleotide sequence ID" value="XM_015798345.1"/>
</dbReference>
<feature type="region of interest" description="Disordered" evidence="1">
    <location>
        <begin position="27"/>
        <end position="50"/>
    </location>
</feature>
<dbReference type="Pfam" id="PF10367">
    <property type="entry name" value="zf-Vps39_C"/>
    <property type="match status" value="1"/>
</dbReference>
<dbReference type="OMA" id="NTSTMAW"/>
<evidence type="ECO:0000259" key="2">
    <source>
        <dbReference type="Pfam" id="PF10367"/>
    </source>
</evidence>
<dbReference type="EMBL" id="LGTL01000002">
    <property type="protein sequence ID" value="KPA85426.1"/>
    <property type="molecule type" value="Genomic_DNA"/>
</dbReference>
<protein>
    <recommendedName>
        <fullName evidence="2">Vacuolar sorting protein 39/Transforming growth factor beta receptor-associated zinc finger domain-containing protein</fullName>
    </recommendedName>
</protein>
<dbReference type="GO" id="GO:0005737">
    <property type="term" value="C:cytoplasm"/>
    <property type="evidence" value="ECO:0007669"/>
    <property type="project" value="TreeGrafter"/>
</dbReference>
<dbReference type="OrthoDB" id="10258882at2759"/>
<feature type="region of interest" description="Disordered" evidence="1">
    <location>
        <begin position="415"/>
        <end position="449"/>
    </location>
</feature>
<dbReference type="GeneID" id="26902028"/>
<accession>A0A0M9G9I9</accession>
<feature type="compositionally biased region" description="Low complexity" evidence="1">
    <location>
        <begin position="1178"/>
        <end position="1191"/>
    </location>
</feature>
<feature type="region of interest" description="Disordered" evidence="1">
    <location>
        <begin position="1176"/>
        <end position="1205"/>
    </location>
</feature>
<feature type="region of interest" description="Disordered" evidence="1">
    <location>
        <begin position="301"/>
        <end position="320"/>
    </location>
</feature>
<dbReference type="PANTHER" id="PTHR12894">
    <property type="entry name" value="CNH DOMAIN CONTAINING"/>
    <property type="match status" value="1"/>
</dbReference>
<reference evidence="3 4" key="1">
    <citation type="submission" date="2015-07" db="EMBL/GenBank/DDBJ databases">
        <title>High-quality genome of monoxenous trypanosomatid Leptomonas pyrrhocoris.</title>
        <authorList>
            <person name="Flegontov P."/>
            <person name="Butenko A."/>
            <person name="Firsov S."/>
            <person name="Vlcek C."/>
            <person name="Logacheva M.D."/>
            <person name="Field M."/>
            <person name="Filatov D."/>
            <person name="Flegontova O."/>
            <person name="Gerasimov E."/>
            <person name="Jackson A.P."/>
            <person name="Kelly S."/>
            <person name="Opperdoes F."/>
            <person name="O'Reilly A."/>
            <person name="Votypka J."/>
            <person name="Yurchenko V."/>
            <person name="Lukes J."/>
        </authorList>
    </citation>
    <scope>NUCLEOTIDE SEQUENCE [LARGE SCALE GENOMIC DNA]</scope>
    <source>
        <strain evidence="3">H10</strain>
    </source>
</reference>
<feature type="region of interest" description="Disordered" evidence="1">
    <location>
        <begin position="113"/>
        <end position="139"/>
    </location>
</feature>
<dbReference type="VEuPathDB" id="TriTrypDB:LpyrH10_02_7070"/>
<keyword evidence="4" id="KW-1185">Reference proteome</keyword>
<comment type="caution">
    <text evidence="3">The sequence shown here is derived from an EMBL/GenBank/DDBJ whole genome shotgun (WGS) entry which is preliminary data.</text>
</comment>
<feature type="compositionally biased region" description="Low complexity" evidence="1">
    <location>
        <begin position="415"/>
        <end position="438"/>
    </location>
</feature>
<dbReference type="GO" id="GO:0034058">
    <property type="term" value="P:endosomal vesicle fusion"/>
    <property type="evidence" value="ECO:0007669"/>
    <property type="project" value="TreeGrafter"/>
</dbReference>
<dbReference type="GO" id="GO:0016020">
    <property type="term" value="C:membrane"/>
    <property type="evidence" value="ECO:0007669"/>
    <property type="project" value="TreeGrafter"/>
</dbReference>
<organism evidence="3 4">
    <name type="scientific">Leptomonas pyrrhocoris</name>
    <name type="common">Firebug parasite</name>
    <dbReference type="NCBI Taxonomy" id="157538"/>
    <lineage>
        <taxon>Eukaryota</taxon>
        <taxon>Discoba</taxon>
        <taxon>Euglenozoa</taxon>
        <taxon>Kinetoplastea</taxon>
        <taxon>Metakinetoplastina</taxon>
        <taxon>Trypanosomatida</taxon>
        <taxon>Trypanosomatidae</taxon>
        <taxon>Leishmaniinae</taxon>
        <taxon>Leptomonas</taxon>
    </lineage>
</organism>
<proteinExistence type="predicted"/>
<dbReference type="InterPro" id="IPR019453">
    <property type="entry name" value="VPS39/TGFA1_Znf"/>
</dbReference>
<dbReference type="PANTHER" id="PTHR12894:SF27">
    <property type="entry name" value="TRANSFORMING GROWTH FACTOR-BETA RECEPTOR-ASSOCIATED PROTEIN 1"/>
    <property type="match status" value="1"/>
</dbReference>
<feature type="region of interest" description="Disordered" evidence="1">
    <location>
        <begin position="820"/>
        <end position="845"/>
    </location>
</feature>
<evidence type="ECO:0000313" key="4">
    <source>
        <dbReference type="Proteomes" id="UP000037923"/>
    </source>
</evidence>
<feature type="domain" description="Vacuolar sorting protein 39/Transforming growth factor beta receptor-associated zinc finger" evidence="2">
    <location>
        <begin position="1414"/>
        <end position="1454"/>
    </location>
</feature>
<feature type="region of interest" description="Disordered" evidence="1">
    <location>
        <begin position="227"/>
        <end position="252"/>
    </location>
</feature>
<feature type="compositionally biased region" description="Polar residues" evidence="1">
    <location>
        <begin position="37"/>
        <end position="50"/>
    </location>
</feature>
<feature type="compositionally biased region" description="Polar residues" evidence="1">
    <location>
        <begin position="113"/>
        <end position="124"/>
    </location>
</feature>
<feature type="compositionally biased region" description="Polar residues" evidence="1">
    <location>
        <begin position="307"/>
        <end position="316"/>
    </location>
</feature>
<gene>
    <name evidence="3" type="ORF">ABB37_01733</name>
</gene>
<dbReference type="GO" id="GO:0006914">
    <property type="term" value="P:autophagy"/>
    <property type="evidence" value="ECO:0007669"/>
    <property type="project" value="TreeGrafter"/>
</dbReference>